<evidence type="ECO:0000313" key="2">
    <source>
        <dbReference type="Proteomes" id="UP000243406"/>
    </source>
</evidence>
<proteinExistence type="predicted"/>
<protein>
    <submittedName>
        <fullName evidence="1">Transcriptional regulator, BadM/Rrf2 family</fullName>
    </submittedName>
</protein>
<dbReference type="NCBIfam" id="TIGR00738">
    <property type="entry name" value="rrf2_super"/>
    <property type="match status" value="1"/>
</dbReference>
<dbReference type="PROSITE" id="PS51197">
    <property type="entry name" value="HTH_RRF2_2"/>
    <property type="match status" value="1"/>
</dbReference>
<evidence type="ECO:0000313" key="1">
    <source>
        <dbReference type="EMBL" id="SKB29998.1"/>
    </source>
</evidence>
<dbReference type="GO" id="GO:0003700">
    <property type="term" value="F:DNA-binding transcription factor activity"/>
    <property type="evidence" value="ECO:0007669"/>
    <property type="project" value="TreeGrafter"/>
</dbReference>
<dbReference type="Gene3D" id="1.10.10.10">
    <property type="entry name" value="Winged helix-like DNA-binding domain superfamily/Winged helix DNA-binding domain"/>
    <property type="match status" value="1"/>
</dbReference>
<dbReference type="Proteomes" id="UP000243406">
    <property type="component" value="Unassembled WGS sequence"/>
</dbReference>
<dbReference type="InterPro" id="IPR000944">
    <property type="entry name" value="Tscrpt_reg_Rrf2"/>
</dbReference>
<dbReference type="RefSeq" id="WP_079588716.1">
    <property type="nucleotide sequence ID" value="NZ_CP154629.1"/>
</dbReference>
<dbReference type="AlphaFoldDB" id="A0A1T5A4X1"/>
<reference evidence="2" key="1">
    <citation type="submission" date="2017-02" db="EMBL/GenBank/DDBJ databases">
        <authorList>
            <person name="Varghese N."/>
            <person name="Submissions S."/>
        </authorList>
    </citation>
    <scope>NUCLEOTIDE SEQUENCE [LARGE SCALE GENOMIC DNA]</scope>
    <source>
        <strain evidence="2">ATCC 35199</strain>
    </source>
</reference>
<name>A0A1T5A4X1_9FIRM</name>
<dbReference type="EMBL" id="FUYN01000001">
    <property type="protein sequence ID" value="SKB29998.1"/>
    <property type="molecule type" value="Genomic_DNA"/>
</dbReference>
<dbReference type="InterPro" id="IPR036390">
    <property type="entry name" value="WH_DNA-bd_sf"/>
</dbReference>
<dbReference type="PANTHER" id="PTHR33221:SF2">
    <property type="entry name" value="TRANSCRIPTIONAL REGULATOR"/>
    <property type="match status" value="1"/>
</dbReference>
<dbReference type="PANTHER" id="PTHR33221">
    <property type="entry name" value="WINGED HELIX-TURN-HELIX TRANSCRIPTIONAL REGULATOR, RRF2 FAMILY"/>
    <property type="match status" value="1"/>
</dbReference>
<organism evidence="1 2">
    <name type="scientific">Acetoanaerobium noterae</name>
    <dbReference type="NCBI Taxonomy" id="745369"/>
    <lineage>
        <taxon>Bacteria</taxon>
        <taxon>Bacillati</taxon>
        <taxon>Bacillota</taxon>
        <taxon>Clostridia</taxon>
        <taxon>Peptostreptococcales</taxon>
        <taxon>Filifactoraceae</taxon>
        <taxon>Acetoanaerobium</taxon>
    </lineage>
</organism>
<dbReference type="Pfam" id="PF02082">
    <property type="entry name" value="Rrf2"/>
    <property type="match status" value="1"/>
</dbReference>
<dbReference type="SUPFAM" id="SSF46785">
    <property type="entry name" value="Winged helix' DNA-binding domain"/>
    <property type="match status" value="1"/>
</dbReference>
<gene>
    <name evidence="1" type="ORF">SAMN02745120_0770</name>
</gene>
<dbReference type="InterPro" id="IPR036388">
    <property type="entry name" value="WH-like_DNA-bd_sf"/>
</dbReference>
<dbReference type="PROSITE" id="PS01332">
    <property type="entry name" value="HTH_RRF2_1"/>
    <property type="match status" value="1"/>
</dbReference>
<sequence length="128" mass="14310">MKITQESDYALRIVQYLANQEESRVGASIIAKEQDVPLRFALKILRKLNAAGITKAYRGVSGGYALTKEPGEISYKEVIEAIEGDIYLNRCLANKTNCTRDAADKCSIHKKLLGIQKFLDEELGKARF</sequence>
<dbReference type="GO" id="GO:0005829">
    <property type="term" value="C:cytosol"/>
    <property type="evidence" value="ECO:0007669"/>
    <property type="project" value="TreeGrafter"/>
</dbReference>
<keyword evidence="2" id="KW-1185">Reference proteome</keyword>
<dbReference type="InterPro" id="IPR030489">
    <property type="entry name" value="TR_Rrf2-type_CS"/>
</dbReference>
<dbReference type="OrthoDB" id="9808360at2"/>
<accession>A0A1T5A4X1</accession>